<sequence>MKRKLLILLAFLGLGLVGYFYISKDFKKTKDTIYFNATIVTLDEQLPQAQAMLVKDGIITALGTNTEINKLKTNNIHSVDLKGATILPGFIDSHTHVALSAFLESMVDLSGFTHKTNDEVWNYLKQNIKDKAVGEWIACKGLDPILTEDLITPNIKFLDDIAPNNPLIIISQSLHTYWANSKAFELAGITKDSQNPSKSSYYEKDATGNLTGLIAEQQAFAPFLEQLKNGPLSSKKLINSTASVLKNYAKNGNTTIVSAGLTINDAKPLRLYEHLSNNKPSFINQVLATFGMLPKRTQNPRHFIYIRYDRAFLLPKEKNQNNDFYNIIGIKHWYDGSPYTGSMYIEEPYMISEFSQNKLHIPEGSRGQPLIKKEDLIQFIKDYHRKGWQVAIHTQGDIANKNVLDAFSEVNKTLDTKNGRHRIEHCLLLSDSSLTTMKALHITPSFHINHLYYYGKALKENIIGNQRANKILPLLSAQNKGIKFSLHADQPMFESNPLRLIQTAVERQTKEGDTLGFNQRISTLNALKAMTINAAWQIHMEDKIGSLKKGKYADFVILDKNPLIVPIHKIQDIKILKIVVNGNAVE</sequence>
<dbReference type="InterPro" id="IPR013108">
    <property type="entry name" value="Amidohydro_3"/>
</dbReference>
<dbReference type="InterPro" id="IPR032466">
    <property type="entry name" value="Metal_Hydrolase"/>
</dbReference>
<dbReference type="Pfam" id="PF07969">
    <property type="entry name" value="Amidohydro_3"/>
    <property type="match status" value="1"/>
</dbReference>
<dbReference type="AlphaFoldDB" id="A0A3B0QY89"/>
<organism evidence="2">
    <name type="scientific">hydrothermal vent metagenome</name>
    <dbReference type="NCBI Taxonomy" id="652676"/>
    <lineage>
        <taxon>unclassified sequences</taxon>
        <taxon>metagenomes</taxon>
        <taxon>ecological metagenomes</taxon>
    </lineage>
</organism>
<dbReference type="Gene3D" id="2.30.40.10">
    <property type="entry name" value="Urease, subunit C, domain 1"/>
    <property type="match status" value="1"/>
</dbReference>
<dbReference type="Gene3D" id="3.20.20.140">
    <property type="entry name" value="Metal-dependent hydrolases"/>
    <property type="match status" value="1"/>
</dbReference>
<feature type="domain" description="Amidohydrolase 3" evidence="1">
    <location>
        <begin position="79"/>
        <end position="585"/>
    </location>
</feature>
<protein>
    <submittedName>
        <fullName evidence="2">Twin-arginine translocation signal domain protein</fullName>
    </submittedName>
</protein>
<dbReference type="SUPFAM" id="SSF51338">
    <property type="entry name" value="Composite domain of metallo-dependent hydrolases"/>
    <property type="match status" value="1"/>
</dbReference>
<dbReference type="SUPFAM" id="SSF51556">
    <property type="entry name" value="Metallo-dependent hydrolases"/>
    <property type="match status" value="1"/>
</dbReference>
<dbReference type="GO" id="GO:0016810">
    <property type="term" value="F:hydrolase activity, acting on carbon-nitrogen (but not peptide) bonds"/>
    <property type="evidence" value="ECO:0007669"/>
    <property type="project" value="InterPro"/>
</dbReference>
<proteinExistence type="predicted"/>
<dbReference type="PANTHER" id="PTHR22642:SF2">
    <property type="entry name" value="PROTEIN LONG AFTER FAR-RED 3"/>
    <property type="match status" value="1"/>
</dbReference>
<name>A0A3B0QY89_9ZZZZ</name>
<reference evidence="2" key="1">
    <citation type="submission" date="2018-06" db="EMBL/GenBank/DDBJ databases">
        <authorList>
            <person name="Zhirakovskaya E."/>
        </authorList>
    </citation>
    <scope>NUCLEOTIDE SEQUENCE</scope>
</reference>
<dbReference type="InterPro" id="IPR011059">
    <property type="entry name" value="Metal-dep_hydrolase_composite"/>
</dbReference>
<dbReference type="EMBL" id="UOEB01000156">
    <property type="protein sequence ID" value="VAV84457.1"/>
    <property type="molecule type" value="Genomic_DNA"/>
</dbReference>
<dbReference type="Gene3D" id="3.10.310.70">
    <property type="match status" value="1"/>
</dbReference>
<dbReference type="CDD" id="cd01300">
    <property type="entry name" value="YtcJ_like"/>
    <property type="match status" value="1"/>
</dbReference>
<dbReference type="PANTHER" id="PTHR22642">
    <property type="entry name" value="IMIDAZOLONEPROPIONASE"/>
    <property type="match status" value="1"/>
</dbReference>
<dbReference type="InterPro" id="IPR033932">
    <property type="entry name" value="YtcJ-like"/>
</dbReference>
<accession>A0A3B0QY89</accession>
<evidence type="ECO:0000259" key="1">
    <source>
        <dbReference type="Pfam" id="PF07969"/>
    </source>
</evidence>
<gene>
    <name evidence="2" type="ORF">MNBD_BACTEROID02-131</name>
</gene>
<evidence type="ECO:0000313" key="2">
    <source>
        <dbReference type="EMBL" id="VAV84457.1"/>
    </source>
</evidence>